<sequence>DINGLYPSEDWKDDVTLLSAAVICRNEEICSYLLGELADPDKPSTNGRTPLHYVAVTLGVPLSIVKRLLAAKADPDGHQLHLFTPLQYAVDHDREDIVKALIEAGASPERNYGVNPELDKKVERMIFRLSSQSQVFEK</sequence>
<gene>
    <name evidence="4" type="ORF">M9458_014835</name>
</gene>
<dbReference type="PROSITE" id="PS50088">
    <property type="entry name" value="ANK_REPEAT"/>
    <property type="match status" value="2"/>
</dbReference>
<dbReference type="AlphaFoldDB" id="A0ABD0QNC9"/>
<reference evidence="4 5" key="1">
    <citation type="submission" date="2024-05" db="EMBL/GenBank/DDBJ databases">
        <title>Genome sequencing and assembly of Indian major carp, Cirrhinus mrigala (Hamilton, 1822).</title>
        <authorList>
            <person name="Mohindra V."/>
            <person name="Chowdhury L.M."/>
            <person name="Lal K."/>
            <person name="Jena J.K."/>
        </authorList>
    </citation>
    <scope>NUCLEOTIDE SEQUENCE [LARGE SCALE GENOMIC DNA]</scope>
    <source>
        <strain evidence="4">CM1030</strain>
        <tissue evidence="4">Blood</tissue>
    </source>
</reference>
<evidence type="ECO:0000256" key="2">
    <source>
        <dbReference type="ARBA" id="ARBA00023043"/>
    </source>
</evidence>
<feature type="repeat" description="ANK" evidence="3">
    <location>
        <begin position="46"/>
        <end position="80"/>
    </location>
</feature>
<keyword evidence="2 3" id="KW-0040">ANK repeat</keyword>
<proteinExistence type="predicted"/>
<dbReference type="Pfam" id="PF12796">
    <property type="entry name" value="Ank_2"/>
    <property type="match status" value="1"/>
</dbReference>
<feature type="repeat" description="ANK" evidence="3">
    <location>
        <begin position="81"/>
        <end position="107"/>
    </location>
</feature>
<comment type="caution">
    <text evidence="4">The sequence shown here is derived from an EMBL/GenBank/DDBJ whole genome shotgun (WGS) entry which is preliminary data.</text>
</comment>
<dbReference type="EMBL" id="JAMKFB020000007">
    <property type="protein sequence ID" value="KAL0187736.1"/>
    <property type="molecule type" value="Genomic_DNA"/>
</dbReference>
<keyword evidence="5" id="KW-1185">Reference proteome</keyword>
<evidence type="ECO:0008006" key="6">
    <source>
        <dbReference type="Google" id="ProtNLM"/>
    </source>
</evidence>
<dbReference type="InterPro" id="IPR002110">
    <property type="entry name" value="Ankyrin_rpt"/>
</dbReference>
<dbReference type="PROSITE" id="PS50297">
    <property type="entry name" value="ANK_REP_REGION"/>
    <property type="match status" value="1"/>
</dbReference>
<protein>
    <recommendedName>
        <fullName evidence="6">Myotrophin</fullName>
    </recommendedName>
</protein>
<dbReference type="InterPro" id="IPR036770">
    <property type="entry name" value="Ankyrin_rpt-contain_sf"/>
</dbReference>
<dbReference type="SUPFAM" id="SSF48403">
    <property type="entry name" value="Ankyrin repeat"/>
    <property type="match status" value="1"/>
</dbReference>
<dbReference type="PANTHER" id="PTHR24171:SF8">
    <property type="entry name" value="BRCA1-ASSOCIATED RING DOMAIN PROTEIN 1"/>
    <property type="match status" value="1"/>
</dbReference>
<organism evidence="4 5">
    <name type="scientific">Cirrhinus mrigala</name>
    <name type="common">Mrigala</name>
    <dbReference type="NCBI Taxonomy" id="683832"/>
    <lineage>
        <taxon>Eukaryota</taxon>
        <taxon>Metazoa</taxon>
        <taxon>Chordata</taxon>
        <taxon>Craniata</taxon>
        <taxon>Vertebrata</taxon>
        <taxon>Euteleostomi</taxon>
        <taxon>Actinopterygii</taxon>
        <taxon>Neopterygii</taxon>
        <taxon>Teleostei</taxon>
        <taxon>Ostariophysi</taxon>
        <taxon>Cypriniformes</taxon>
        <taxon>Cyprinidae</taxon>
        <taxon>Labeoninae</taxon>
        <taxon>Labeonini</taxon>
        <taxon>Cirrhinus</taxon>
    </lineage>
</organism>
<accession>A0ABD0QNC9</accession>
<keyword evidence="1" id="KW-0677">Repeat</keyword>
<dbReference type="Proteomes" id="UP001529510">
    <property type="component" value="Unassembled WGS sequence"/>
</dbReference>
<evidence type="ECO:0000313" key="5">
    <source>
        <dbReference type="Proteomes" id="UP001529510"/>
    </source>
</evidence>
<feature type="non-terminal residue" evidence="4">
    <location>
        <position position="138"/>
    </location>
</feature>
<dbReference type="SMART" id="SM00248">
    <property type="entry name" value="ANK"/>
    <property type="match status" value="3"/>
</dbReference>
<dbReference type="Gene3D" id="1.25.40.20">
    <property type="entry name" value="Ankyrin repeat-containing domain"/>
    <property type="match status" value="1"/>
</dbReference>
<dbReference type="PANTHER" id="PTHR24171">
    <property type="entry name" value="ANKYRIN REPEAT DOMAIN-CONTAINING PROTEIN 39-RELATED"/>
    <property type="match status" value="1"/>
</dbReference>
<evidence type="ECO:0000256" key="3">
    <source>
        <dbReference type="PROSITE-ProRule" id="PRU00023"/>
    </source>
</evidence>
<name>A0ABD0QNC9_CIRMR</name>
<feature type="non-terminal residue" evidence="4">
    <location>
        <position position="1"/>
    </location>
</feature>
<evidence type="ECO:0000256" key="1">
    <source>
        <dbReference type="ARBA" id="ARBA00022737"/>
    </source>
</evidence>
<evidence type="ECO:0000313" key="4">
    <source>
        <dbReference type="EMBL" id="KAL0187736.1"/>
    </source>
</evidence>